<keyword evidence="5" id="KW-0812">Transmembrane</keyword>
<name>A0ABV2LQG2_9FLAO</name>
<keyword evidence="5" id="KW-1133">Transmembrane helix</keyword>
<dbReference type="InterPro" id="IPR000792">
    <property type="entry name" value="Tscrpt_reg_LuxR_C"/>
</dbReference>
<evidence type="ECO:0000259" key="6">
    <source>
        <dbReference type="PROSITE" id="PS50043"/>
    </source>
</evidence>
<keyword evidence="4" id="KW-0175">Coiled coil</keyword>
<evidence type="ECO:0000313" key="7">
    <source>
        <dbReference type="EMBL" id="MET3730810.1"/>
    </source>
</evidence>
<feature type="coiled-coil region" evidence="4">
    <location>
        <begin position="314"/>
        <end position="341"/>
    </location>
</feature>
<evidence type="ECO:0000256" key="4">
    <source>
        <dbReference type="SAM" id="Coils"/>
    </source>
</evidence>
<accession>A0ABV2LQG2</accession>
<dbReference type="InterPro" id="IPR036388">
    <property type="entry name" value="WH-like_DNA-bd_sf"/>
</dbReference>
<evidence type="ECO:0000313" key="8">
    <source>
        <dbReference type="Proteomes" id="UP001549146"/>
    </source>
</evidence>
<dbReference type="Pfam" id="PF00196">
    <property type="entry name" value="GerE"/>
    <property type="match status" value="1"/>
</dbReference>
<evidence type="ECO:0000256" key="2">
    <source>
        <dbReference type="ARBA" id="ARBA00023125"/>
    </source>
</evidence>
<keyword evidence="5" id="KW-0472">Membrane</keyword>
<feature type="transmembrane region" description="Helical" evidence="5">
    <location>
        <begin position="284"/>
        <end position="308"/>
    </location>
</feature>
<dbReference type="PANTHER" id="PTHR44688:SF25">
    <property type="entry name" value="HTH LUXR-TYPE DOMAIN-CONTAINING PROTEIN"/>
    <property type="match status" value="1"/>
</dbReference>
<protein>
    <submittedName>
        <fullName evidence="7">ATP/maltotriose-dependent transcriptional regulator MalT</fullName>
    </submittedName>
</protein>
<dbReference type="PRINTS" id="PR00038">
    <property type="entry name" value="HTHLUXR"/>
</dbReference>
<keyword evidence="1" id="KW-0805">Transcription regulation</keyword>
<dbReference type="EMBL" id="JBEPMO010000001">
    <property type="protein sequence ID" value="MET3730810.1"/>
    <property type="molecule type" value="Genomic_DNA"/>
</dbReference>
<dbReference type="InterPro" id="IPR016032">
    <property type="entry name" value="Sig_transdc_resp-reg_C-effctor"/>
</dbReference>
<dbReference type="RefSeq" id="WP_354506330.1">
    <property type="nucleotide sequence ID" value="NZ_JBEPMO010000001.1"/>
</dbReference>
<proteinExistence type="predicted"/>
<keyword evidence="2" id="KW-0238">DNA-binding</keyword>
<dbReference type="Gene3D" id="1.10.10.10">
    <property type="entry name" value="Winged helix-like DNA-binding domain superfamily/Winged helix DNA-binding domain"/>
    <property type="match status" value="1"/>
</dbReference>
<evidence type="ECO:0000256" key="1">
    <source>
        <dbReference type="ARBA" id="ARBA00023015"/>
    </source>
</evidence>
<dbReference type="Proteomes" id="UP001549146">
    <property type="component" value="Unassembled WGS sequence"/>
</dbReference>
<comment type="caution">
    <text evidence="7">The sequence shown here is derived from an EMBL/GenBank/DDBJ whole genome shotgun (WGS) entry which is preliminary data.</text>
</comment>
<dbReference type="PANTHER" id="PTHR44688">
    <property type="entry name" value="DNA-BINDING TRANSCRIPTIONAL ACTIVATOR DEVR_DOSR"/>
    <property type="match status" value="1"/>
</dbReference>
<dbReference type="PROSITE" id="PS50043">
    <property type="entry name" value="HTH_LUXR_2"/>
    <property type="match status" value="1"/>
</dbReference>
<organism evidence="7 8">
    <name type="scientific">Moheibacter stercoris</name>
    <dbReference type="NCBI Taxonomy" id="1628251"/>
    <lineage>
        <taxon>Bacteria</taxon>
        <taxon>Pseudomonadati</taxon>
        <taxon>Bacteroidota</taxon>
        <taxon>Flavobacteriia</taxon>
        <taxon>Flavobacteriales</taxon>
        <taxon>Weeksellaceae</taxon>
        <taxon>Moheibacter</taxon>
    </lineage>
</organism>
<keyword evidence="3" id="KW-0804">Transcription</keyword>
<dbReference type="SMART" id="SM00421">
    <property type="entry name" value="HTH_LUXR"/>
    <property type="match status" value="1"/>
</dbReference>
<feature type="domain" description="HTH luxR-type" evidence="6">
    <location>
        <begin position="343"/>
        <end position="403"/>
    </location>
</feature>
<dbReference type="SUPFAM" id="SSF46894">
    <property type="entry name" value="C-terminal effector domain of the bipartite response regulators"/>
    <property type="match status" value="1"/>
</dbReference>
<dbReference type="CDD" id="cd06170">
    <property type="entry name" value="LuxR_C_like"/>
    <property type="match status" value="1"/>
</dbReference>
<sequence>MRIGYVLLFLGLMISGFGQKLDPEKLNKEIFQLNSENNFTESIRILEDIIGSDEYGNYDKYLAYLQKSITYKRLFNYHHALTNLNLAKEYGLKSDRKEEVQVRILAEQIFHAFDFLKFDEVEALVENLDPIQLHLLDNQTHAFLITVFAILELEKGNYQLALKKLDEAIPLLKKSSPADLPNIYRKKIEIYTKTQETELAQLAFDSGMYYANRYEMIVYKIGMNESMKNHFTELKQYERAYHHSRMVDTLKYNYNYHHKSGQLSQLEKEIAANRQNSKLESKQFLTYTLYSIIAIILIITLIVFRLFYINKKKKAEFQLENEQMRNLLESLSNERNEKGEMKLDLSKYELTERQLEIINLVKQGKTNREIGAQLFISENTVKYHLRTIYSILGIENRYDLKMD</sequence>
<reference evidence="7 8" key="1">
    <citation type="submission" date="2024-06" db="EMBL/GenBank/DDBJ databases">
        <title>Genomic Encyclopedia of Type Strains, Phase IV (KMG-IV): sequencing the most valuable type-strain genomes for metagenomic binning, comparative biology and taxonomic classification.</title>
        <authorList>
            <person name="Goeker M."/>
        </authorList>
    </citation>
    <scope>NUCLEOTIDE SEQUENCE [LARGE SCALE GENOMIC DNA]</scope>
    <source>
        <strain evidence="7 8">DSM 29388</strain>
    </source>
</reference>
<keyword evidence="8" id="KW-1185">Reference proteome</keyword>
<evidence type="ECO:0000256" key="3">
    <source>
        <dbReference type="ARBA" id="ARBA00023163"/>
    </source>
</evidence>
<gene>
    <name evidence="7" type="ORF">ABID46_000362</name>
</gene>
<evidence type="ECO:0000256" key="5">
    <source>
        <dbReference type="SAM" id="Phobius"/>
    </source>
</evidence>